<sequence>MAKPSSRRKKATSAAEINSKSLSNSANEDISVEENPSTATITVSAVEVEELTDEEQSDRLHLERRVERAVFEAGKALMELRDRRLYRSTHSTFEEYCKDRFGFQRRHPYRLIEASAVFDNLMKMCPNGTQTENESSDAEIYSNGTQTENEEMCPIGTQILPTSERQVRPITKLEPQQQWEVWQTAVEEAGGKVPSARVVGDVVQRIMERTKAPNPYRVGEVCLLIAKDNPDLRGKGGNWCIVNHVGEFSCTVTMWDGEYTVRIDHLKPLNYLESECQQMQQISDRINRLRDSGKLEAPAEAVLKCLGELKRPYLTVFEEELLGFIEEKCLLSSDVAGSSTDY</sequence>
<protein>
    <submittedName>
        <fullName evidence="2">Uncharacterized protein</fullName>
    </submittedName>
</protein>
<accession>A0A367QZZ6</accession>
<reference evidence="2 3" key="1">
    <citation type="submission" date="2016-04" db="EMBL/GenBank/DDBJ databases">
        <authorList>
            <person name="Evans L.H."/>
            <person name="Alamgir A."/>
            <person name="Owens N."/>
            <person name="Weber N.D."/>
            <person name="Virtaneva K."/>
            <person name="Barbian K."/>
            <person name="Babar A."/>
            <person name="Rosenke K."/>
        </authorList>
    </citation>
    <scope>NUCLEOTIDE SEQUENCE [LARGE SCALE GENOMIC DNA]</scope>
    <source>
        <strain evidence="2">NIES-2108</strain>
    </source>
</reference>
<feature type="compositionally biased region" description="Polar residues" evidence="1">
    <location>
        <begin position="15"/>
        <end position="38"/>
    </location>
</feature>
<name>A0A367QZZ6_NOSPU</name>
<evidence type="ECO:0000256" key="1">
    <source>
        <dbReference type="SAM" id="MobiDB-lite"/>
    </source>
</evidence>
<organism evidence="2 3">
    <name type="scientific">Nostoc punctiforme NIES-2108</name>
    <dbReference type="NCBI Taxonomy" id="1356359"/>
    <lineage>
        <taxon>Bacteria</taxon>
        <taxon>Bacillati</taxon>
        <taxon>Cyanobacteriota</taxon>
        <taxon>Cyanophyceae</taxon>
        <taxon>Nostocales</taxon>
        <taxon>Nostocaceae</taxon>
        <taxon>Nostoc</taxon>
    </lineage>
</organism>
<gene>
    <name evidence="2" type="ORF">A6769_35290</name>
</gene>
<dbReference type="AlphaFoldDB" id="A0A367QZZ6"/>
<feature type="compositionally biased region" description="Basic residues" evidence="1">
    <location>
        <begin position="1"/>
        <end position="11"/>
    </location>
</feature>
<feature type="region of interest" description="Disordered" evidence="1">
    <location>
        <begin position="1"/>
        <end position="38"/>
    </location>
</feature>
<proteinExistence type="predicted"/>
<evidence type="ECO:0000313" key="3">
    <source>
        <dbReference type="Proteomes" id="UP000252085"/>
    </source>
</evidence>
<evidence type="ECO:0000313" key="2">
    <source>
        <dbReference type="EMBL" id="RCJ29519.1"/>
    </source>
</evidence>
<dbReference type="Proteomes" id="UP000252085">
    <property type="component" value="Unassembled WGS sequence"/>
</dbReference>
<comment type="caution">
    <text evidence="2">The sequence shown here is derived from an EMBL/GenBank/DDBJ whole genome shotgun (WGS) entry which is preliminary data.</text>
</comment>
<dbReference type="EMBL" id="LXQE01000196">
    <property type="protein sequence ID" value="RCJ29519.1"/>
    <property type="molecule type" value="Genomic_DNA"/>
</dbReference>